<evidence type="ECO:0000313" key="1">
    <source>
        <dbReference type="EMBL" id="QGF20916.1"/>
    </source>
</evidence>
<dbReference type="EMBL" id="MN505213">
    <property type="protein sequence ID" value="QGF20916.1"/>
    <property type="molecule type" value="Genomic_DNA"/>
</dbReference>
<protein>
    <submittedName>
        <fullName evidence="1">Uncharacterized protein</fullName>
    </submittedName>
</protein>
<name>A0A5Q2F1Z6_9CAUD</name>
<dbReference type="Proteomes" id="UP000345177">
    <property type="component" value="Segment"/>
</dbReference>
<organism evidence="1 2">
    <name type="scientific">Serratia phage JS26</name>
    <dbReference type="NCBI Taxonomy" id="2315217"/>
    <lineage>
        <taxon>Viruses</taxon>
        <taxon>Duplodnaviria</taxon>
        <taxon>Heunggongvirae</taxon>
        <taxon>Uroviricota</taxon>
        <taxon>Caudoviricetes</taxon>
        <taxon>Casjensviridae</taxon>
        <taxon>Dunedinvirus</taxon>
        <taxon>Dunedinvirus JS26</taxon>
    </lineage>
</organism>
<dbReference type="KEGG" id="vg:62682668"/>
<keyword evidence="2" id="KW-1185">Reference proteome</keyword>
<dbReference type="RefSeq" id="YP_010000028.1">
    <property type="nucleotide sequence ID" value="NC_053012.1"/>
</dbReference>
<sequence>MTSAFYNALAFVRKELTEKRVNHRDFNTAIEWAITMTTRQRYYLPLYVDYVYPIAMYLEWVNNYLTVRRFAEDHGMEAERARALLELGKALHEIESNFYSDMRGTK</sequence>
<reference evidence="1 2" key="1">
    <citation type="submission" date="2019-09" db="EMBL/GenBank/DDBJ databases">
        <title>Transcriptional response of Serratia to Siphovirus infection.</title>
        <authorList>
            <person name="Malone L.M."/>
            <person name="Fineran P.C."/>
        </authorList>
    </citation>
    <scope>NUCLEOTIDE SEQUENCE [LARGE SCALE GENOMIC DNA]</scope>
</reference>
<evidence type="ECO:0000313" key="2">
    <source>
        <dbReference type="Proteomes" id="UP000345177"/>
    </source>
</evidence>
<dbReference type="GeneID" id="62682668"/>
<proteinExistence type="predicted"/>
<accession>A0A5Q2F1Z6</accession>